<dbReference type="AlphaFoldDB" id="A0A1H9XIN1"/>
<gene>
    <name evidence="3" type="ORF">SAMN04487818_115104</name>
</gene>
<dbReference type="InterPro" id="IPR011256">
    <property type="entry name" value="Reg_factor_effector_dom_sf"/>
</dbReference>
<keyword evidence="4" id="KW-1185">Reference proteome</keyword>
<dbReference type="SUPFAM" id="SSF46955">
    <property type="entry name" value="Putative DNA-binding domain"/>
    <property type="match status" value="1"/>
</dbReference>
<dbReference type="InterPro" id="IPR047057">
    <property type="entry name" value="MerR_fam"/>
</dbReference>
<sequence>MLTGMPGTIPIGEFAKMTHLTVKALRHYHRLGLLEPTRVDPYTGLRFYEPGQVVPARTIRRLRELDMPLADIKALLTAPRPADRDRVLLSHLDRLESELDRTRVAIDGLRRLLEEPAAEAVVRYRTVPATPAVGMTRHVVRTEVGAFCQEAFVTLPDDGTGPLTALFPEELFTEGEGEVTVFRPVTRLTATLVVPAAELAVAVHRGRYEDLDETYGPLGAHVADLGLAIPGPLREIYLDPHLDVAERRTEVCWPLSRHPR</sequence>
<dbReference type="PANTHER" id="PTHR30204:SF97">
    <property type="entry name" value="MERR FAMILY REGULATORY PROTEIN"/>
    <property type="match status" value="1"/>
</dbReference>
<organism evidence="3 4">
    <name type="scientific">Actinokineospora terrae</name>
    <dbReference type="NCBI Taxonomy" id="155974"/>
    <lineage>
        <taxon>Bacteria</taxon>
        <taxon>Bacillati</taxon>
        <taxon>Actinomycetota</taxon>
        <taxon>Actinomycetes</taxon>
        <taxon>Pseudonocardiales</taxon>
        <taxon>Pseudonocardiaceae</taxon>
        <taxon>Actinokineospora</taxon>
    </lineage>
</organism>
<dbReference type="EMBL" id="FOGI01000015">
    <property type="protein sequence ID" value="SES45523.1"/>
    <property type="molecule type" value="Genomic_DNA"/>
</dbReference>
<dbReference type="InterPro" id="IPR029442">
    <property type="entry name" value="GyrI-like"/>
</dbReference>
<dbReference type="GO" id="GO:0003700">
    <property type="term" value="F:DNA-binding transcription factor activity"/>
    <property type="evidence" value="ECO:0007669"/>
    <property type="project" value="InterPro"/>
</dbReference>
<dbReference type="InterPro" id="IPR010499">
    <property type="entry name" value="AraC_E-bd"/>
</dbReference>
<dbReference type="Pfam" id="PF13411">
    <property type="entry name" value="MerR_1"/>
    <property type="match status" value="1"/>
</dbReference>
<dbReference type="CDD" id="cd01107">
    <property type="entry name" value="HTH_BmrR"/>
    <property type="match status" value="1"/>
</dbReference>
<protein>
    <submittedName>
        <fullName evidence="3">DNA-binding transcriptional regulator, MerR family</fullName>
    </submittedName>
</protein>
<evidence type="ECO:0000256" key="1">
    <source>
        <dbReference type="ARBA" id="ARBA00023125"/>
    </source>
</evidence>
<dbReference type="Proteomes" id="UP000199051">
    <property type="component" value="Unassembled WGS sequence"/>
</dbReference>
<evidence type="ECO:0000313" key="3">
    <source>
        <dbReference type="EMBL" id="SES45523.1"/>
    </source>
</evidence>
<name>A0A1H9XIN1_9PSEU</name>
<evidence type="ECO:0000259" key="2">
    <source>
        <dbReference type="PROSITE" id="PS50937"/>
    </source>
</evidence>
<dbReference type="PROSITE" id="PS50937">
    <property type="entry name" value="HTH_MERR_2"/>
    <property type="match status" value="1"/>
</dbReference>
<dbReference type="Gene3D" id="1.10.1660.10">
    <property type="match status" value="1"/>
</dbReference>
<dbReference type="GO" id="GO:0003677">
    <property type="term" value="F:DNA binding"/>
    <property type="evidence" value="ECO:0007669"/>
    <property type="project" value="UniProtKB-KW"/>
</dbReference>
<keyword evidence="1 3" id="KW-0238">DNA-binding</keyword>
<feature type="domain" description="HTH merR-type" evidence="2">
    <location>
        <begin position="8"/>
        <end position="78"/>
    </location>
</feature>
<dbReference type="InterPro" id="IPR000551">
    <property type="entry name" value="MerR-type_HTH_dom"/>
</dbReference>
<dbReference type="PANTHER" id="PTHR30204">
    <property type="entry name" value="REDOX-CYCLING DRUG-SENSING TRANSCRIPTIONAL ACTIVATOR SOXR"/>
    <property type="match status" value="1"/>
</dbReference>
<accession>A0A1H9XIN1</accession>
<dbReference type="SMART" id="SM00871">
    <property type="entry name" value="AraC_E_bind"/>
    <property type="match status" value="1"/>
</dbReference>
<dbReference type="Pfam" id="PF06445">
    <property type="entry name" value="GyrI-like"/>
    <property type="match status" value="1"/>
</dbReference>
<dbReference type="STRING" id="155974.SAMN04487818_115104"/>
<dbReference type="SUPFAM" id="SSF55136">
    <property type="entry name" value="Probable bacterial effector-binding domain"/>
    <property type="match status" value="1"/>
</dbReference>
<dbReference type="InterPro" id="IPR009061">
    <property type="entry name" value="DNA-bd_dom_put_sf"/>
</dbReference>
<evidence type="ECO:0000313" key="4">
    <source>
        <dbReference type="Proteomes" id="UP000199051"/>
    </source>
</evidence>
<dbReference type="SMART" id="SM00422">
    <property type="entry name" value="HTH_MERR"/>
    <property type="match status" value="1"/>
</dbReference>
<reference evidence="4" key="1">
    <citation type="submission" date="2016-10" db="EMBL/GenBank/DDBJ databases">
        <authorList>
            <person name="Varghese N."/>
            <person name="Submissions S."/>
        </authorList>
    </citation>
    <scope>NUCLEOTIDE SEQUENCE [LARGE SCALE GENOMIC DNA]</scope>
    <source>
        <strain evidence="4">DSM 44260</strain>
    </source>
</reference>
<proteinExistence type="predicted"/>
<dbReference type="Gene3D" id="3.20.80.10">
    <property type="entry name" value="Regulatory factor, effector binding domain"/>
    <property type="match status" value="1"/>
</dbReference>